<dbReference type="Proteomes" id="UP000250266">
    <property type="component" value="Unassembled WGS sequence"/>
</dbReference>
<proteinExistence type="predicted"/>
<organism evidence="1 2">
    <name type="scientific">Lepidopterella palustris CBS 459.81</name>
    <dbReference type="NCBI Taxonomy" id="1314670"/>
    <lineage>
        <taxon>Eukaryota</taxon>
        <taxon>Fungi</taxon>
        <taxon>Dikarya</taxon>
        <taxon>Ascomycota</taxon>
        <taxon>Pezizomycotina</taxon>
        <taxon>Dothideomycetes</taxon>
        <taxon>Pleosporomycetidae</taxon>
        <taxon>Mytilinidiales</taxon>
        <taxon>Argynnaceae</taxon>
        <taxon>Lepidopterella</taxon>
    </lineage>
</organism>
<reference evidence="1 2" key="1">
    <citation type="journal article" date="2016" name="Nat. Commun.">
        <title>Ectomycorrhizal ecology is imprinted in the genome of the dominant symbiotic fungus Cenococcum geophilum.</title>
        <authorList>
            <consortium name="DOE Joint Genome Institute"/>
            <person name="Peter M."/>
            <person name="Kohler A."/>
            <person name="Ohm R.A."/>
            <person name="Kuo A."/>
            <person name="Krutzmann J."/>
            <person name="Morin E."/>
            <person name="Arend M."/>
            <person name="Barry K.W."/>
            <person name="Binder M."/>
            <person name="Choi C."/>
            <person name="Clum A."/>
            <person name="Copeland A."/>
            <person name="Grisel N."/>
            <person name="Haridas S."/>
            <person name="Kipfer T."/>
            <person name="LaButti K."/>
            <person name="Lindquist E."/>
            <person name="Lipzen A."/>
            <person name="Maire R."/>
            <person name="Meier B."/>
            <person name="Mihaltcheva S."/>
            <person name="Molinier V."/>
            <person name="Murat C."/>
            <person name="Poggeler S."/>
            <person name="Quandt C.A."/>
            <person name="Sperisen C."/>
            <person name="Tritt A."/>
            <person name="Tisserant E."/>
            <person name="Crous P.W."/>
            <person name="Henrissat B."/>
            <person name="Nehls U."/>
            <person name="Egli S."/>
            <person name="Spatafora J.W."/>
            <person name="Grigoriev I.V."/>
            <person name="Martin F.M."/>
        </authorList>
    </citation>
    <scope>NUCLEOTIDE SEQUENCE [LARGE SCALE GENOMIC DNA]</scope>
    <source>
        <strain evidence="1 2">CBS 459.81</strain>
    </source>
</reference>
<sequence>MLVYEFALAPDLGSRIQFQRVFSNWRQLRNKPTKLRMLQLSKKGLWGIGRLKPSANLALSLVLTSIAVGVKAQQILYKYGTIRLPGPEKLSAHDTSFLLPFR</sequence>
<protein>
    <submittedName>
        <fullName evidence="1">Uncharacterized protein</fullName>
    </submittedName>
</protein>
<gene>
    <name evidence="1" type="ORF">K432DRAFT_384807</name>
</gene>
<dbReference type="AlphaFoldDB" id="A0A8E2E4K8"/>
<accession>A0A8E2E4K8</accession>
<evidence type="ECO:0000313" key="1">
    <source>
        <dbReference type="EMBL" id="OCK77287.1"/>
    </source>
</evidence>
<evidence type="ECO:0000313" key="2">
    <source>
        <dbReference type="Proteomes" id="UP000250266"/>
    </source>
</evidence>
<dbReference type="EMBL" id="KV745139">
    <property type="protein sequence ID" value="OCK77287.1"/>
    <property type="molecule type" value="Genomic_DNA"/>
</dbReference>
<name>A0A8E2E4K8_9PEZI</name>
<keyword evidence="2" id="KW-1185">Reference proteome</keyword>